<sequence length="167" mass="18544">MSNEDRLWDALLREVERRGYTVVVRESASSADAFIDALRREIVIADRLDRRDAVARLAHEIGHLQLHSGGRSAQTPSVGLREIEAELFAYGVLVNNGIEPDRSSVDYISDWVRRIGPLTQADFDAIEARTATATRLFVQSIHTFARRTAQPDHGDDGVPLAPDGPEL</sequence>
<dbReference type="EMBL" id="BAAANF010000023">
    <property type="protein sequence ID" value="GAA1713485.1"/>
    <property type="molecule type" value="Genomic_DNA"/>
</dbReference>
<dbReference type="Proteomes" id="UP001500280">
    <property type="component" value="Unassembled WGS sequence"/>
</dbReference>
<evidence type="ECO:0000313" key="4">
    <source>
        <dbReference type="Proteomes" id="UP001500280"/>
    </source>
</evidence>
<dbReference type="InterPro" id="IPR010359">
    <property type="entry name" value="IrrE_HExxH"/>
</dbReference>
<feature type="domain" description="IrrE N-terminal-like" evidence="2">
    <location>
        <begin position="22"/>
        <end position="95"/>
    </location>
</feature>
<evidence type="ECO:0000256" key="1">
    <source>
        <dbReference type="SAM" id="MobiDB-lite"/>
    </source>
</evidence>
<reference evidence="4" key="1">
    <citation type="journal article" date="2019" name="Int. J. Syst. Evol. Microbiol.">
        <title>The Global Catalogue of Microorganisms (GCM) 10K type strain sequencing project: providing services to taxonomists for standard genome sequencing and annotation.</title>
        <authorList>
            <consortium name="The Broad Institute Genomics Platform"/>
            <consortium name="The Broad Institute Genome Sequencing Center for Infectious Disease"/>
            <person name="Wu L."/>
            <person name="Ma J."/>
        </authorList>
    </citation>
    <scope>NUCLEOTIDE SEQUENCE [LARGE SCALE GENOMIC DNA]</scope>
    <source>
        <strain evidence="4">JCM 14307</strain>
    </source>
</reference>
<gene>
    <name evidence="3" type="ORF">GCM10009745_72250</name>
</gene>
<evidence type="ECO:0000259" key="2">
    <source>
        <dbReference type="Pfam" id="PF06114"/>
    </source>
</evidence>
<accession>A0ABP4UWT4</accession>
<evidence type="ECO:0000313" key="3">
    <source>
        <dbReference type="EMBL" id="GAA1713485.1"/>
    </source>
</evidence>
<organism evidence="3 4">
    <name type="scientific">Kribbella yunnanensis</name>
    <dbReference type="NCBI Taxonomy" id="190194"/>
    <lineage>
        <taxon>Bacteria</taxon>
        <taxon>Bacillati</taxon>
        <taxon>Actinomycetota</taxon>
        <taxon>Actinomycetes</taxon>
        <taxon>Propionibacteriales</taxon>
        <taxon>Kribbellaceae</taxon>
        <taxon>Kribbella</taxon>
    </lineage>
</organism>
<proteinExistence type="predicted"/>
<comment type="caution">
    <text evidence="3">The sequence shown here is derived from an EMBL/GenBank/DDBJ whole genome shotgun (WGS) entry which is preliminary data.</text>
</comment>
<dbReference type="Pfam" id="PF06114">
    <property type="entry name" value="Peptidase_M78"/>
    <property type="match status" value="1"/>
</dbReference>
<feature type="region of interest" description="Disordered" evidence="1">
    <location>
        <begin position="147"/>
        <end position="167"/>
    </location>
</feature>
<dbReference type="RefSeq" id="WP_344162637.1">
    <property type="nucleotide sequence ID" value="NZ_BAAANF010000023.1"/>
</dbReference>
<keyword evidence="4" id="KW-1185">Reference proteome</keyword>
<protein>
    <recommendedName>
        <fullName evidence="2">IrrE N-terminal-like domain-containing protein</fullName>
    </recommendedName>
</protein>
<name>A0ABP4UWT4_9ACTN</name>